<comment type="caution">
    <text evidence="16">The sequence shown here is derived from an EMBL/GenBank/DDBJ whole genome shotgun (WGS) entry which is preliminary data.</text>
</comment>
<feature type="signal peptide" evidence="13">
    <location>
        <begin position="1"/>
        <end position="17"/>
    </location>
</feature>
<feature type="compositionally biased region" description="Polar residues" evidence="11">
    <location>
        <begin position="266"/>
        <end position="284"/>
    </location>
</feature>
<keyword evidence="5 12" id="KW-1133">Transmembrane helix</keyword>
<keyword evidence="3 12" id="KW-0812">Transmembrane</keyword>
<evidence type="ECO:0000313" key="16">
    <source>
        <dbReference type="EMBL" id="KAK9525053.1"/>
    </source>
</evidence>
<name>A0AAW1ES63_ZOAVI</name>
<dbReference type="GO" id="GO:0042130">
    <property type="term" value="P:negative regulation of T cell proliferation"/>
    <property type="evidence" value="ECO:0007669"/>
    <property type="project" value="TreeGrafter"/>
</dbReference>
<evidence type="ECO:0000256" key="1">
    <source>
        <dbReference type="ARBA" id="ARBA00004251"/>
    </source>
</evidence>
<accession>A0AAW1ES63</accession>
<organism evidence="16 17">
    <name type="scientific">Zoarces viviparus</name>
    <name type="common">Viviparous eelpout</name>
    <name type="synonym">Blennius viviparus</name>
    <dbReference type="NCBI Taxonomy" id="48416"/>
    <lineage>
        <taxon>Eukaryota</taxon>
        <taxon>Metazoa</taxon>
        <taxon>Chordata</taxon>
        <taxon>Craniata</taxon>
        <taxon>Vertebrata</taxon>
        <taxon>Euteleostomi</taxon>
        <taxon>Actinopterygii</taxon>
        <taxon>Neopterygii</taxon>
        <taxon>Teleostei</taxon>
        <taxon>Neoteleostei</taxon>
        <taxon>Acanthomorphata</taxon>
        <taxon>Eupercaria</taxon>
        <taxon>Perciformes</taxon>
        <taxon>Cottioidei</taxon>
        <taxon>Zoarcales</taxon>
        <taxon>Zoarcidae</taxon>
        <taxon>Zoarcinae</taxon>
        <taxon>Zoarces</taxon>
    </lineage>
</organism>
<dbReference type="SMART" id="SM00406">
    <property type="entry name" value="IGv"/>
    <property type="match status" value="2"/>
</dbReference>
<dbReference type="PANTHER" id="PTHR25466">
    <property type="entry name" value="T-LYMPHOCYTE ACTIVATION ANTIGEN"/>
    <property type="match status" value="1"/>
</dbReference>
<keyword evidence="8" id="KW-0675">Receptor</keyword>
<dbReference type="Pfam" id="PF07686">
    <property type="entry name" value="V-set"/>
    <property type="match status" value="2"/>
</dbReference>
<keyword evidence="17" id="KW-1185">Reference proteome</keyword>
<reference evidence="16 17" key="1">
    <citation type="journal article" date="2024" name="Genome Biol. Evol.">
        <title>Chromosome-level genome assembly of the viviparous eelpout Zoarces viviparus.</title>
        <authorList>
            <person name="Fuhrmann N."/>
            <person name="Brasseur M.V."/>
            <person name="Bakowski C.E."/>
            <person name="Podsiadlowski L."/>
            <person name="Prost S."/>
            <person name="Krehenwinkel H."/>
            <person name="Mayer C."/>
        </authorList>
    </citation>
    <scope>NUCLEOTIDE SEQUENCE [LARGE SCALE GENOMIC DNA]</scope>
    <source>
        <strain evidence="16">NO-MEL_2022_Ind0_liver</strain>
    </source>
</reference>
<evidence type="ECO:0000259" key="14">
    <source>
        <dbReference type="SMART" id="SM00406"/>
    </source>
</evidence>
<evidence type="ECO:0000256" key="7">
    <source>
        <dbReference type="ARBA" id="ARBA00023157"/>
    </source>
</evidence>
<dbReference type="AlphaFoldDB" id="A0AAW1ES63"/>
<feature type="domain" description="Immunoglobulin" evidence="15">
    <location>
        <begin position="25"/>
        <end position="136"/>
    </location>
</feature>
<dbReference type="GO" id="GO:0031295">
    <property type="term" value="P:T cell costimulation"/>
    <property type="evidence" value="ECO:0007669"/>
    <property type="project" value="TreeGrafter"/>
</dbReference>
<feature type="region of interest" description="Disordered" evidence="11">
    <location>
        <begin position="255"/>
        <end position="286"/>
    </location>
</feature>
<dbReference type="Proteomes" id="UP001488805">
    <property type="component" value="Unassembled WGS sequence"/>
</dbReference>
<dbReference type="Gene3D" id="2.60.40.10">
    <property type="entry name" value="Immunoglobulins"/>
    <property type="match status" value="2"/>
</dbReference>
<dbReference type="SUPFAM" id="SSF48726">
    <property type="entry name" value="Immunoglobulin"/>
    <property type="match status" value="2"/>
</dbReference>
<dbReference type="GO" id="GO:0006955">
    <property type="term" value="P:immune response"/>
    <property type="evidence" value="ECO:0007669"/>
    <property type="project" value="TreeGrafter"/>
</dbReference>
<feature type="domain" description="Immunoglobulin V-set" evidence="14">
    <location>
        <begin position="52"/>
        <end position="120"/>
    </location>
</feature>
<dbReference type="SMART" id="SM00409">
    <property type="entry name" value="IG"/>
    <property type="match status" value="2"/>
</dbReference>
<evidence type="ECO:0000259" key="15">
    <source>
        <dbReference type="SMART" id="SM00409"/>
    </source>
</evidence>
<keyword evidence="6 12" id="KW-0472">Membrane</keyword>
<feature type="chain" id="PRO_5043598145" evidence="13">
    <location>
        <begin position="18"/>
        <end position="349"/>
    </location>
</feature>
<keyword evidence="7" id="KW-1015">Disulfide bond</keyword>
<feature type="region of interest" description="Disordered" evidence="11">
    <location>
        <begin position="325"/>
        <end position="349"/>
    </location>
</feature>
<dbReference type="InterPro" id="IPR013783">
    <property type="entry name" value="Ig-like_fold"/>
</dbReference>
<keyword evidence="10" id="KW-0393">Immunoglobulin domain</keyword>
<evidence type="ECO:0000256" key="13">
    <source>
        <dbReference type="SAM" id="SignalP"/>
    </source>
</evidence>
<feature type="domain" description="Immunoglobulin" evidence="15">
    <location>
        <begin position="145"/>
        <end position="256"/>
    </location>
</feature>
<keyword evidence="9" id="KW-0325">Glycoprotein</keyword>
<dbReference type="InterPro" id="IPR013106">
    <property type="entry name" value="Ig_V-set"/>
</dbReference>
<gene>
    <name evidence="16" type="ORF">VZT92_017397</name>
</gene>
<evidence type="ECO:0000256" key="5">
    <source>
        <dbReference type="ARBA" id="ARBA00022989"/>
    </source>
</evidence>
<evidence type="ECO:0000313" key="17">
    <source>
        <dbReference type="Proteomes" id="UP001488805"/>
    </source>
</evidence>
<dbReference type="InterPro" id="IPR051713">
    <property type="entry name" value="T-cell_Activation_Regulation"/>
</dbReference>
<comment type="subcellular location">
    <subcellularLocation>
        <location evidence="1">Cell membrane</location>
        <topology evidence="1">Single-pass type I membrane protein</topology>
    </subcellularLocation>
</comment>
<dbReference type="GO" id="GO:0007166">
    <property type="term" value="P:cell surface receptor signaling pathway"/>
    <property type="evidence" value="ECO:0007669"/>
    <property type="project" value="TreeGrafter"/>
</dbReference>
<proteinExistence type="predicted"/>
<evidence type="ECO:0000256" key="9">
    <source>
        <dbReference type="ARBA" id="ARBA00023180"/>
    </source>
</evidence>
<protein>
    <submittedName>
        <fullName evidence="16">Uncharacterized protein</fullName>
    </submittedName>
</protein>
<dbReference type="EMBL" id="JBCEZU010000145">
    <property type="protein sequence ID" value="KAK9525053.1"/>
    <property type="molecule type" value="Genomic_DNA"/>
</dbReference>
<evidence type="ECO:0000256" key="12">
    <source>
        <dbReference type="SAM" id="Phobius"/>
    </source>
</evidence>
<keyword evidence="4 13" id="KW-0732">Signal</keyword>
<evidence type="ECO:0000256" key="10">
    <source>
        <dbReference type="ARBA" id="ARBA00023319"/>
    </source>
</evidence>
<evidence type="ECO:0000256" key="11">
    <source>
        <dbReference type="SAM" id="MobiDB-lite"/>
    </source>
</evidence>
<keyword evidence="2" id="KW-1003">Cell membrane</keyword>
<evidence type="ECO:0000256" key="8">
    <source>
        <dbReference type="ARBA" id="ARBA00023170"/>
    </source>
</evidence>
<evidence type="ECO:0000256" key="6">
    <source>
        <dbReference type="ARBA" id="ARBA00023136"/>
    </source>
</evidence>
<evidence type="ECO:0000256" key="4">
    <source>
        <dbReference type="ARBA" id="ARBA00022729"/>
    </source>
</evidence>
<feature type="transmembrane region" description="Helical" evidence="12">
    <location>
        <begin position="292"/>
        <end position="313"/>
    </location>
</feature>
<evidence type="ECO:0000256" key="2">
    <source>
        <dbReference type="ARBA" id="ARBA00022475"/>
    </source>
</evidence>
<dbReference type="PANTHER" id="PTHR25466:SF3">
    <property type="entry name" value="PROGRAMMED CELL DEATH 1 LIGAND 1"/>
    <property type="match status" value="1"/>
</dbReference>
<feature type="domain" description="Immunoglobulin V-set" evidence="14">
    <location>
        <begin position="172"/>
        <end position="240"/>
    </location>
</feature>
<dbReference type="InterPro" id="IPR036179">
    <property type="entry name" value="Ig-like_dom_sf"/>
</dbReference>
<evidence type="ECO:0000256" key="3">
    <source>
        <dbReference type="ARBA" id="ARBA00022692"/>
    </source>
</evidence>
<sequence>MICSILLLITLTSCVSGPLVVDVTQSSYQAEENHNVTLEWTFKTRTDGSLKSMRIFCEMFTDLTSFILFHLHEGVEVSESQHERFAGRVQFEKDVLREGRLRLHMSRLRTDDSGLYLCDVFTGHDEGSRKCYLNVTGPLVVDVTQSSYQAEENHDVTLEWTFKTTTDGSFKFLNIFCEMFTDLTSFILFELDKGVEVSESQHERFAGRVQFDKDVLREGRLRLHMSRLRTNDSGLYQCAVATGIGEGSRECHLNVTAERVRPKPETPNSSSGGRDASTTGSPSQPERRGRIGFYWVLGLIVVAGTLLGVYYCLCRNQHDSMNPSPSIELDPMIHSPPKELDPMNPSPPK</sequence>
<dbReference type="InterPro" id="IPR003599">
    <property type="entry name" value="Ig_sub"/>
</dbReference>
<dbReference type="GO" id="GO:0009897">
    <property type="term" value="C:external side of plasma membrane"/>
    <property type="evidence" value="ECO:0007669"/>
    <property type="project" value="TreeGrafter"/>
</dbReference>
<dbReference type="GO" id="GO:0071222">
    <property type="term" value="P:cellular response to lipopolysaccharide"/>
    <property type="evidence" value="ECO:0007669"/>
    <property type="project" value="TreeGrafter"/>
</dbReference>
<dbReference type="GO" id="GO:0042102">
    <property type="term" value="P:positive regulation of T cell proliferation"/>
    <property type="evidence" value="ECO:0007669"/>
    <property type="project" value="TreeGrafter"/>
</dbReference>
<feature type="compositionally biased region" description="Basic and acidic residues" evidence="11">
    <location>
        <begin position="255"/>
        <end position="264"/>
    </location>
</feature>